<comment type="similarity">
    <text evidence="1 3">Belongs to the short-chain dehydrogenases/reductases (SDR) family.</text>
</comment>
<dbReference type="CDD" id="cd05233">
    <property type="entry name" value="SDR_c"/>
    <property type="match status" value="1"/>
</dbReference>
<dbReference type="PRINTS" id="PR00080">
    <property type="entry name" value="SDRFAMILY"/>
</dbReference>
<evidence type="ECO:0000313" key="4">
    <source>
        <dbReference type="EMBL" id="REF36102.1"/>
    </source>
</evidence>
<dbReference type="InterPro" id="IPR002347">
    <property type="entry name" value="SDR_fam"/>
</dbReference>
<comment type="caution">
    <text evidence="4">The sequence shown here is derived from an EMBL/GenBank/DDBJ whole genome shotgun (WGS) entry which is preliminary data.</text>
</comment>
<dbReference type="Pfam" id="PF00106">
    <property type="entry name" value="adh_short"/>
    <property type="match status" value="1"/>
</dbReference>
<keyword evidence="5" id="KW-1185">Reference proteome</keyword>
<organism evidence="4 5">
    <name type="scientific">Thermasporomyces composti</name>
    <dbReference type="NCBI Taxonomy" id="696763"/>
    <lineage>
        <taxon>Bacteria</taxon>
        <taxon>Bacillati</taxon>
        <taxon>Actinomycetota</taxon>
        <taxon>Actinomycetes</taxon>
        <taxon>Propionibacteriales</taxon>
        <taxon>Nocardioidaceae</taxon>
        <taxon>Thermasporomyces</taxon>
    </lineage>
</organism>
<dbReference type="GO" id="GO:0016020">
    <property type="term" value="C:membrane"/>
    <property type="evidence" value="ECO:0007669"/>
    <property type="project" value="TreeGrafter"/>
</dbReference>
<reference evidence="4 5" key="1">
    <citation type="submission" date="2018-08" db="EMBL/GenBank/DDBJ databases">
        <title>Sequencing the genomes of 1000 actinobacteria strains.</title>
        <authorList>
            <person name="Klenk H.-P."/>
        </authorList>
    </citation>
    <scope>NUCLEOTIDE SEQUENCE [LARGE SCALE GENOMIC DNA]</scope>
    <source>
        <strain evidence="4 5">DSM 22891</strain>
    </source>
</reference>
<dbReference type="Gene3D" id="3.40.50.720">
    <property type="entry name" value="NAD(P)-binding Rossmann-like Domain"/>
    <property type="match status" value="1"/>
</dbReference>
<dbReference type="PANTHER" id="PTHR44196:SF2">
    <property type="entry name" value="SHORT-CHAIN DEHYDROGENASE-RELATED"/>
    <property type="match status" value="1"/>
</dbReference>
<dbReference type="Proteomes" id="UP000256485">
    <property type="component" value="Unassembled WGS sequence"/>
</dbReference>
<name>A0A3D9V2R7_THECX</name>
<evidence type="ECO:0008006" key="6">
    <source>
        <dbReference type="Google" id="ProtNLM"/>
    </source>
</evidence>
<dbReference type="RefSeq" id="WP_115849786.1">
    <property type="nucleotide sequence ID" value="NZ_QTUC01000001.1"/>
</dbReference>
<dbReference type="PRINTS" id="PR00081">
    <property type="entry name" value="GDHRDH"/>
</dbReference>
<dbReference type="InterPro" id="IPR036291">
    <property type="entry name" value="NAD(P)-bd_dom_sf"/>
</dbReference>
<evidence type="ECO:0000256" key="1">
    <source>
        <dbReference type="ARBA" id="ARBA00006484"/>
    </source>
</evidence>
<dbReference type="SUPFAM" id="SSF51735">
    <property type="entry name" value="NAD(P)-binding Rossmann-fold domains"/>
    <property type="match status" value="1"/>
</dbReference>
<accession>A0A3D9V2R7</accession>
<protein>
    <recommendedName>
        <fullName evidence="6">Short-subunit dehydrogenase</fullName>
    </recommendedName>
</protein>
<dbReference type="PANTHER" id="PTHR44196">
    <property type="entry name" value="DEHYDROGENASE/REDUCTASE SDR FAMILY MEMBER 7B"/>
    <property type="match status" value="1"/>
</dbReference>
<dbReference type="EMBL" id="QTUC01000001">
    <property type="protein sequence ID" value="REF36102.1"/>
    <property type="molecule type" value="Genomic_DNA"/>
</dbReference>
<evidence type="ECO:0000256" key="3">
    <source>
        <dbReference type="RuleBase" id="RU000363"/>
    </source>
</evidence>
<gene>
    <name evidence="4" type="ORF">DFJ64_1500</name>
</gene>
<dbReference type="AlphaFoldDB" id="A0A3D9V2R7"/>
<proteinExistence type="inferred from homology"/>
<dbReference type="OrthoDB" id="9810734at2"/>
<dbReference type="GO" id="GO:0016491">
    <property type="term" value="F:oxidoreductase activity"/>
    <property type="evidence" value="ECO:0007669"/>
    <property type="project" value="UniProtKB-KW"/>
</dbReference>
<evidence type="ECO:0000313" key="5">
    <source>
        <dbReference type="Proteomes" id="UP000256485"/>
    </source>
</evidence>
<sequence>MPTALITGSTAGIGRAFAEALAARRYDLVLVARDLTRLGAVAEELSSRYTVHCDVLSADLAEPAAVRAVENRIADTSPDLLVNNAGFGLGSRFLDTPVEEEERLLDVLVRAVLRLTRAALPSMVARGSGAVVNVSSVAGFAPYGTYGAAKAWVTSFTEAVANEVAGTGVRVVAVCPGFVRTEFHQRSGAWPKGLPGWMWLTSEDVVSATLRHLDAGRTSPVLVPTLRYRLVAGAARHLPRPLVRSVSRSLRMRRR</sequence>
<dbReference type="PIRSF" id="PIRSF000126">
    <property type="entry name" value="11-beta-HSD1"/>
    <property type="match status" value="1"/>
</dbReference>
<evidence type="ECO:0000256" key="2">
    <source>
        <dbReference type="ARBA" id="ARBA00023002"/>
    </source>
</evidence>
<keyword evidence="2" id="KW-0560">Oxidoreductase</keyword>